<dbReference type="PANTHER" id="PTHR34653:SF1">
    <property type="entry name" value="FLAGELLAR HOOK-BASAL BODY COMPLEX PROTEIN FLIE"/>
    <property type="match status" value="1"/>
</dbReference>
<accession>A0A154L2H5</accession>
<organism evidence="6 7">
    <name type="scientific">Thalassospira lucentensis</name>
    <dbReference type="NCBI Taxonomy" id="168935"/>
    <lineage>
        <taxon>Bacteria</taxon>
        <taxon>Pseudomonadati</taxon>
        <taxon>Pseudomonadota</taxon>
        <taxon>Alphaproteobacteria</taxon>
        <taxon>Rhodospirillales</taxon>
        <taxon>Thalassospiraceae</taxon>
        <taxon>Thalassospira</taxon>
    </lineage>
</organism>
<evidence type="ECO:0000313" key="6">
    <source>
        <dbReference type="EMBL" id="KZB62296.1"/>
    </source>
</evidence>
<dbReference type="GO" id="GO:0071973">
    <property type="term" value="P:bacterial-type flagellum-dependent cell motility"/>
    <property type="evidence" value="ECO:0007669"/>
    <property type="project" value="InterPro"/>
</dbReference>
<dbReference type="AlphaFoldDB" id="A0A154L2H5"/>
<protein>
    <recommendedName>
        <fullName evidence="4 5">Flagellar hook-basal body complex protein FliE</fullName>
    </recommendedName>
</protein>
<dbReference type="GO" id="GO:0009425">
    <property type="term" value="C:bacterial-type flagellum basal body"/>
    <property type="evidence" value="ECO:0007669"/>
    <property type="project" value="UniProtKB-SubCell"/>
</dbReference>
<dbReference type="Pfam" id="PF02049">
    <property type="entry name" value="FliE"/>
    <property type="match status" value="1"/>
</dbReference>
<dbReference type="GO" id="GO:0003774">
    <property type="term" value="F:cytoskeletal motor activity"/>
    <property type="evidence" value="ECO:0007669"/>
    <property type="project" value="InterPro"/>
</dbReference>
<dbReference type="GO" id="GO:0005198">
    <property type="term" value="F:structural molecule activity"/>
    <property type="evidence" value="ECO:0007669"/>
    <property type="project" value="UniProtKB-UniRule"/>
</dbReference>
<keyword evidence="3 4" id="KW-0975">Bacterial flagellum</keyword>
<dbReference type="EMBL" id="LPVY01000021">
    <property type="protein sequence ID" value="KZB62296.1"/>
    <property type="molecule type" value="Genomic_DNA"/>
</dbReference>
<sequence length="108" mass="11189">MVASFNDAISAYRNAASGKTASVAERVGGNGQTVNPGESFADMVKGAAIDARATMVNSEQMTQKAIVGDAELHEVVTAVSAAEVTLRTVVSVRDKAVEAYQSVLSMPI</sequence>
<dbReference type="PRINTS" id="PR01006">
    <property type="entry name" value="FLGHOOKFLIE"/>
</dbReference>
<dbReference type="Proteomes" id="UP000076335">
    <property type="component" value="Unassembled WGS sequence"/>
</dbReference>
<evidence type="ECO:0000256" key="2">
    <source>
        <dbReference type="ARBA" id="ARBA00009272"/>
    </source>
</evidence>
<evidence type="ECO:0000256" key="1">
    <source>
        <dbReference type="ARBA" id="ARBA00004117"/>
    </source>
</evidence>
<dbReference type="RefSeq" id="WP_062952871.1">
    <property type="nucleotide sequence ID" value="NZ_CP136684.1"/>
</dbReference>
<evidence type="ECO:0000313" key="7">
    <source>
        <dbReference type="Proteomes" id="UP000076335"/>
    </source>
</evidence>
<dbReference type="InterPro" id="IPR001624">
    <property type="entry name" value="FliE"/>
</dbReference>
<dbReference type="NCBIfam" id="TIGR00205">
    <property type="entry name" value="fliE"/>
    <property type="match status" value="1"/>
</dbReference>
<proteinExistence type="inferred from homology"/>
<keyword evidence="6" id="KW-0966">Cell projection</keyword>
<keyword evidence="6" id="KW-0969">Cilium</keyword>
<dbReference type="PANTHER" id="PTHR34653">
    <property type="match status" value="1"/>
</dbReference>
<evidence type="ECO:0000256" key="5">
    <source>
        <dbReference type="NCBIfam" id="TIGR00205"/>
    </source>
</evidence>
<name>A0A154L2H5_9PROT</name>
<gene>
    <name evidence="4" type="primary">fliE</name>
    <name evidence="6" type="ORF">AUP42_04955</name>
</gene>
<comment type="subcellular location">
    <subcellularLocation>
        <location evidence="1 4">Bacterial flagellum basal body</location>
    </subcellularLocation>
</comment>
<reference evidence="6 7" key="1">
    <citation type="submission" date="2015-12" db="EMBL/GenBank/DDBJ databases">
        <title>Genome sequence of Thalassospira lucentensis MCCC 1A02072.</title>
        <authorList>
            <person name="Lu L."/>
            <person name="Lai Q."/>
            <person name="Shao Z."/>
            <person name="Qian P."/>
        </authorList>
    </citation>
    <scope>NUCLEOTIDE SEQUENCE [LARGE SCALE GENOMIC DNA]</scope>
    <source>
        <strain evidence="6 7">MCCC 1A02072</strain>
    </source>
</reference>
<comment type="caution">
    <text evidence="6">The sequence shown here is derived from an EMBL/GenBank/DDBJ whole genome shotgun (WGS) entry which is preliminary data.</text>
</comment>
<keyword evidence="6" id="KW-0282">Flagellum</keyword>
<evidence type="ECO:0000256" key="3">
    <source>
        <dbReference type="ARBA" id="ARBA00023143"/>
    </source>
</evidence>
<comment type="similarity">
    <text evidence="2 4">Belongs to the FliE family.</text>
</comment>
<dbReference type="HAMAP" id="MF_00724">
    <property type="entry name" value="FliE"/>
    <property type="match status" value="1"/>
</dbReference>
<evidence type="ECO:0000256" key="4">
    <source>
        <dbReference type="HAMAP-Rule" id="MF_00724"/>
    </source>
</evidence>
<dbReference type="OrthoDB" id="8481852at2"/>